<feature type="compositionally biased region" description="Polar residues" evidence="1">
    <location>
        <begin position="158"/>
        <end position="174"/>
    </location>
</feature>
<proteinExistence type="predicted"/>
<reference evidence="2" key="1">
    <citation type="journal article" date="2020" name="Nat. Commun.">
        <title>Large-scale genome sequencing of mycorrhizal fungi provides insights into the early evolution of symbiotic traits.</title>
        <authorList>
            <person name="Miyauchi S."/>
            <person name="Kiss E."/>
            <person name="Kuo A."/>
            <person name="Drula E."/>
            <person name="Kohler A."/>
            <person name="Sanchez-Garcia M."/>
            <person name="Morin E."/>
            <person name="Andreopoulos B."/>
            <person name="Barry K.W."/>
            <person name="Bonito G."/>
            <person name="Buee M."/>
            <person name="Carver A."/>
            <person name="Chen C."/>
            <person name="Cichocki N."/>
            <person name="Clum A."/>
            <person name="Culley D."/>
            <person name="Crous P.W."/>
            <person name="Fauchery L."/>
            <person name="Girlanda M."/>
            <person name="Hayes R.D."/>
            <person name="Keri Z."/>
            <person name="LaButti K."/>
            <person name="Lipzen A."/>
            <person name="Lombard V."/>
            <person name="Magnuson J."/>
            <person name="Maillard F."/>
            <person name="Murat C."/>
            <person name="Nolan M."/>
            <person name="Ohm R.A."/>
            <person name="Pangilinan J."/>
            <person name="Pereira M.F."/>
            <person name="Perotto S."/>
            <person name="Peter M."/>
            <person name="Pfister S."/>
            <person name="Riley R."/>
            <person name="Sitrit Y."/>
            <person name="Stielow J.B."/>
            <person name="Szollosi G."/>
            <person name="Zifcakova L."/>
            <person name="Stursova M."/>
            <person name="Spatafora J.W."/>
            <person name="Tedersoo L."/>
            <person name="Vaario L.M."/>
            <person name="Yamada A."/>
            <person name="Yan M."/>
            <person name="Wang P."/>
            <person name="Xu J."/>
            <person name="Bruns T."/>
            <person name="Baldrian P."/>
            <person name="Vilgalys R."/>
            <person name="Dunand C."/>
            <person name="Henrissat B."/>
            <person name="Grigoriev I.V."/>
            <person name="Hibbett D."/>
            <person name="Nagy L.G."/>
            <person name="Martin F.M."/>
        </authorList>
    </citation>
    <scope>NUCLEOTIDE SEQUENCE</scope>
    <source>
        <strain evidence="2">UH-Tt-Lm1</strain>
    </source>
</reference>
<evidence type="ECO:0000313" key="3">
    <source>
        <dbReference type="Proteomes" id="UP000736335"/>
    </source>
</evidence>
<dbReference type="OrthoDB" id="10367849at2759"/>
<gene>
    <name evidence="2" type="ORF">BJ322DRAFT_717487</name>
</gene>
<name>A0A9P6HJK9_9AGAM</name>
<accession>A0A9P6HJK9</accession>
<evidence type="ECO:0000313" key="2">
    <source>
        <dbReference type="EMBL" id="KAF9787330.1"/>
    </source>
</evidence>
<protein>
    <submittedName>
        <fullName evidence="2">Uncharacterized protein</fullName>
    </submittedName>
</protein>
<feature type="compositionally biased region" description="Basic residues" evidence="1">
    <location>
        <begin position="15"/>
        <end position="25"/>
    </location>
</feature>
<dbReference type="Proteomes" id="UP000736335">
    <property type="component" value="Unassembled WGS sequence"/>
</dbReference>
<comment type="caution">
    <text evidence="2">The sequence shown here is derived from an EMBL/GenBank/DDBJ whole genome shotgun (WGS) entry which is preliminary data.</text>
</comment>
<keyword evidence="3" id="KW-1185">Reference proteome</keyword>
<dbReference type="AlphaFoldDB" id="A0A9P6HJK9"/>
<feature type="region of interest" description="Disordered" evidence="1">
    <location>
        <begin position="149"/>
        <end position="193"/>
    </location>
</feature>
<organism evidence="2 3">
    <name type="scientific">Thelephora terrestris</name>
    <dbReference type="NCBI Taxonomy" id="56493"/>
    <lineage>
        <taxon>Eukaryota</taxon>
        <taxon>Fungi</taxon>
        <taxon>Dikarya</taxon>
        <taxon>Basidiomycota</taxon>
        <taxon>Agaricomycotina</taxon>
        <taxon>Agaricomycetes</taxon>
        <taxon>Thelephorales</taxon>
        <taxon>Thelephoraceae</taxon>
        <taxon>Thelephora</taxon>
    </lineage>
</organism>
<sequence>MQPHKNTPKKANSNHQRKHKPRRQPHKETVAVNSPAVNAQAEGWGSSANPWPDTIDESDVSKEIISAWRQNVYAVANGGELQKMEDLYNRLDREREKWNERLNNPLTWGWGGGEPDKLNDWAKETKEVTGWGDQQPDDLNNWTNDAAYEPCQAWGGHQQANSDNTPDGPSNPLNAEQAPPPLPQLVFSHASKLNADGRQRSYEFTQLPTEAKAERIREVAYQLRAVKKH</sequence>
<evidence type="ECO:0000256" key="1">
    <source>
        <dbReference type="SAM" id="MobiDB-lite"/>
    </source>
</evidence>
<feature type="region of interest" description="Disordered" evidence="1">
    <location>
        <begin position="1"/>
        <end position="56"/>
    </location>
</feature>
<reference evidence="2" key="2">
    <citation type="submission" date="2020-11" db="EMBL/GenBank/DDBJ databases">
        <authorList>
            <consortium name="DOE Joint Genome Institute"/>
            <person name="Kuo A."/>
            <person name="Miyauchi S."/>
            <person name="Kiss E."/>
            <person name="Drula E."/>
            <person name="Kohler A."/>
            <person name="Sanchez-Garcia M."/>
            <person name="Andreopoulos B."/>
            <person name="Barry K.W."/>
            <person name="Bonito G."/>
            <person name="Buee M."/>
            <person name="Carver A."/>
            <person name="Chen C."/>
            <person name="Cichocki N."/>
            <person name="Clum A."/>
            <person name="Culley D."/>
            <person name="Crous P.W."/>
            <person name="Fauchery L."/>
            <person name="Girlanda M."/>
            <person name="Hayes R."/>
            <person name="Keri Z."/>
            <person name="Labutti K."/>
            <person name="Lipzen A."/>
            <person name="Lombard V."/>
            <person name="Magnuson J."/>
            <person name="Maillard F."/>
            <person name="Morin E."/>
            <person name="Murat C."/>
            <person name="Nolan M."/>
            <person name="Ohm R."/>
            <person name="Pangilinan J."/>
            <person name="Pereira M."/>
            <person name="Perotto S."/>
            <person name="Peter M."/>
            <person name="Riley R."/>
            <person name="Sitrit Y."/>
            <person name="Stielow B."/>
            <person name="Szollosi G."/>
            <person name="Zifcakova L."/>
            <person name="Stursova M."/>
            <person name="Spatafora J.W."/>
            <person name="Tedersoo L."/>
            <person name="Vaario L.-M."/>
            <person name="Yamada A."/>
            <person name="Yan M."/>
            <person name="Wang P."/>
            <person name="Xu J."/>
            <person name="Bruns T."/>
            <person name="Baldrian P."/>
            <person name="Vilgalys R."/>
            <person name="Henrissat B."/>
            <person name="Grigoriev I.V."/>
            <person name="Hibbett D."/>
            <person name="Nagy L.G."/>
            <person name="Martin F.M."/>
        </authorList>
    </citation>
    <scope>NUCLEOTIDE SEQUENCE</scope>
    <source>
        <strain evidence="2">UH-Tt-Lm1</strain>
    </source>
</reference>
<dbReference type="EMBL" id="WIUZ02000005">
    <property type="protein sequence ID" value="KAF9787330.1"/>
    <property type="molecule type" value="Genomic_DNA"/>
</dbReference>